<evidence type="ECO:0000313" key="6">
    <source>
        <dbReference type="WBParaSite" id="GPUH_0001887601-mRNA-1"/>
    </source>
</evidence>
<feature type="region of interest" description="Disordered" evidence="2">
    <location>
        <begin position="336"/>
        <end position="355"/>
    </location>
</feature>
<evidence type="ECO:0000256" key="2">
    <source>
        <dbReference type="SAM" id="MobiDB-lite"/>
    </source>
</evidence>
<accession>A0A183ED10</accession>
<feature type="region of interest" description="Disordered" evidence="2">
    <location>
        <begin position="204"/>
        <end position="227"/>
    </location>
</feature>
<dbReference type="EMBL" id="UYRT01087457">
    <property type="protein sequence ID" value="VDN32572.1"/>
    <property type="molecule type" value="Genomic_DNA"/>
</dbReference>
<dbReference type="InterPro" id="IPR050441">
    <property type="entry name" value="RBM"/>
</dbReference>
<protein>
    <submittedName>
        <fullName evidence="6">RRM domain-containing protein</fullName>
    </submittedName>
</protein>
<dbReference type="Pfam" id="PF00076">
    <property type="entry name" value="RRM_1"/>
    <property type="match status" value="3"/>
</dbReference>
<name>A0A183ED10_9BILA</name>
<dbReference type="InterPro" id="IPR035979">
    <property type="entry name" value="RBD_domain_sf"/>
</dbReference>
<gene>
    <name evidence="4" type="ORF">GPUH_LOCUS18851</name>
</gene>
<dbReference type="PANTHER" id="PTHR48034">
    <property type="entry name" value="TRANSFORMER-2 SEX-DETERMINING PROTEIN-RELATED"/>
    <property type="match status" value="1"/>
</dbReference>
<dbReference type="InterPro" id="IPR000504">
    <property type="entry name" value="RRM_dom"/>
</dbReference>
<proteinExistence type="predicted"/>
<dbReference type="OrthoDB" id="439639at2759"/>
<dbReference type="AlphaFoldDB" id="A0A183ED10"/>
<feature type="domain" description="RRM" evidence="3">
    <location>
        <begin position="2"/>
        <end position="74"/>
    </location>
</feature>
<evidence type="ECO:0000313" key="5">
    <source>
        <dbReference type="Proteomes" id="UP000271098"/>
    </source>
</evidence>
<sequence length="355" mass="39805">MSRLIVKGLPSDCTEEKLRAHFGCFGCITDCSLKYTKEGKFRRFAFIGFESDESARAARQQLHGTFLGPSRLMREFILCFYLQQCCSGIGRMSRLIVKGLPSNCTEEKLRAHFGCFGCITDCSLKYTKEGKFRRFAFIGFENDESARAARQQLHGTFLGPSRLMVEECKPFGDESKPRAWSKYAKESRKLAKIFSAYKRLHPETEEELAASPKSSRPTSKKAKNVHEFQEATSEGIVPAAQSSRHSLINELLSDIKGDTSLSLILRGLAKSVKAKNIKDWLSPIKLKGVKIVRDDLEAAAFVSFFQLSDAKKALRHNGQFLGGFKIEVMKVPDDFGSENQPNGFEHEASESEIEA</sequence>
<evidence type="ECO:0000313" key="4">
    <source>
        <dbReference type="EMBL" id="VDN32572.1"/>
    </source>
</evidence>
<dbReference type="GO" id="GO:0003723">
    <property type="term" value="F:RNA binding"/>
    <property type="evidence" value="ECO:0007669"/>
    <property type="project" value="UniProtKB-UniRule"/>
</dbReference>
<dbReference type="WBParaSite" id="GPUH_0001887601-mRNA-1">
    <property type="protein sequence ID" value="GPUH_0001887601-mRNA-1"/>
    <property type="gene ID" value="GPUH_0001887601"/>
</dbReference>
<dbReference type="PROSITE" id="PS50102">
    <property type="entry name" value="RRM"/>
    <property type="match status" value="2"/>
</dbReference>
<keyword evidence="1" id="KW-0694">RNA-binding</keyword>
<evidence type="ECO:0000259" key="3">
    <source>
        <dbReference type="PROSITE" id="PS50102"/>
    </source>
</evidence>
<reference evidence="4 5" key="2">
    <citation type="submission" date="2018-11" db="EMBL/GenBank/DDBJ databases">
        <authorList>
            <consortium name="Pathogen Informatics"/>
        </authorList>
    </citation>
    <scope>NUCLEOTIDE SEQUENCE [LARGE SCALE GENOMIC DNA]</scope>
</reference>
<keyword evidence="5" id="KW-1185">Reference proteome</keyword>
<dbReference type="SMART" id="SM00360">
    <property type="entry name" value="RRM"/>
    <property type="match status" value="3"/>
</dbReference>
<evidence type="ECO:0000256" key="1">
    <source>
        <dbReference type="PROSITE-ProRule" id="PRU00176"/>
    </source>
</evidence>
<organism evidence="6">
    <name type="scientific">Gongylonema pulchrum</name>
    <dbReference type="NCBI Taxonomy" id="637853"/>
    <lineage>
        <taxon>Eukaryota</taxon>
        <taxon>Metazoa</taxon>
        <taxon>Ecdysozoa</taxon>
        <taxon>Nematoda</taxon>
        <taxon>Chromadorea</taxon>
        <taxon>Rhabditida</taxon>
        <taxon>Spirurina</taxon>
        <taxon>Spiruromorpha</taxon>
        <taxon>Spiruroidea</taxon>
        <taxon>Gongylonematidae</taxon>
        <taxon>Gongylonema</taxon>
    </lineage>
</organism>
<dbReference type="Gene3D" id="3.30.70.330">
    <property type="match status" value="3"/>
</dbReference>
<dbReference type="InterPro" id="IPR012677">
    <property type="entry name" value="Nucleotide-bd_a/b_plait_sf"/>
</dbReference>
<dbReference type="SUPFAM" id="SSF54928">
    <property type="entry name" value="RNA-binding domain, RBD"/>
    <property type="match status" value="3"/>
</dbReference>
<feature type="domain" description="RRM" evidence="3">
    <location>
        <begin position="93"/>
        <end position="170"/>
    </location>
</feature>
<dbReference type="Proteomes" id="UP000271098">
    <property type="component" value="Unassembled WGS sequence"/>
</dbReference>
<reference evidence="6" key="1">
    <citation type="submission" date="2016-06" db="UniProtKB">
        <authorList>
            <consortium name="WormBaseParasite"/>
        </authorList>
    </citation>
    <scope>IDENTIFICATION</scope>
</reference>